<dbReference type="EMBL" id="BLZH01000010">
    <property type="protein sequence ID" value="GFP58525.1"/>
    <property type="molecule type" value="Genomic_DNA"/>
</dbReference>
<protein>
    <submittedName>
        <fullName evidence="2">Uncharacterized protein</fullName>
    </submittedName>
</protein>
<feature type="region of interest" description="Disordered" evidence="1">
    <location>
        <begin position="1"/>
        <end position="31"/>
    </location>
</feature>
<name>A0A6V8R2Y2_TRIAP</name>
<gene>
    <name evidence="2" type="ORF">TASIC1_0010033600</name>
</gene>
<accession>A0A6V8R2Y2</accession>
<feature type="compositionally biased region" description="Gly residues" evidence="1">
    <location>
        <begin position="1"/>
        <end position="14"/>
    </location>
</feature>
<comment type="caution">
    <text evidence="2">The sequence shown here is derived from an EMBL/GenBank/DDBJ whole genome shotgun (WGS) entry which is preliminary data.</text>
</comment>
<sequence>MAGGKGKSSGGKSSGGKTSAEGAKKQQSHSARAGLQVSFWSSDSGSSSSLIFCPLVAIRGGVSSSCLMPKRFARMHAHLHLMRVPL</sequence>
<reference evidence="2 3" key="1">
    <citation type="submission" date="2020-07" db="EMBL/GenBank/DDBJ databases">
        <title>Trichoderma asperellum IC-1 whole genome shotgun sequence.</title>
        <authorList>
            <person name="Kanamasa S."/>
            <person name="Takahashi H."/>
        </authorList>
    </citation>
    <scope>NUCLEOTIDE SEQUENCE [LARGE SCALE GENOMIC DNA]</scope>
    <source>
        <strain evidence="2 3">IC-1</strain>
    </source>
</reference>
<dbReference type="Proteomes" id="UP000517252">
    <property type="component" value="Unassembled WGS sequence"/>
</dbReference>
<evidence type="ECO:0000256" key="1">
    <source>
        <dbReference type="SAM" id="MobiDB-lite"/>
    </source>
</evidence>
<evidence type="ECO:0000313" key="3">
    <source>
        <dbReference type="Proteomes" id="UP000517252"/>
    </source>
</evidence>
<organism evidence="2 3">
    <name type="scientific">Trichoderma asperellum</name>
    <name type="common">Filamentous fungus</name>
    <dbReference type="NCBI Taxonomy" id="101201"/>
    <lineage>
        <taxon>Eukaryota</taxon>
        <taxon>Fungi</taxon>
        <taxon>Dikarya</taxon>
        <taxon>Ascomycota</taxon>
        <taxon>Pezizomycotina</taxon>
        <taxon>Sordariomycetes</taxon>
        <taxon>Hypocreomycetidae</taxon>
        <taxon>Hypocreales</taxon>
        <taxon>Hypocreaceae</taxon>
        <taxon>Trichoderma</taxon>
    </lineage>
</organism>
<evidence type="ECO:0000313" key="2">
    <source>
        <dbReference type="EMBL" id="GFP58525.1"/>
    </source>
</evidence>
<proteinExistence type="predicted"/>
<dbReference type="AlphaFoldDB" id="A0A6V8R2Y2"/>